<protein>
    <submittedName>
        <fullName evidence="1">Bm144</fullName>
    </submittedName>
</protein>
<dbReference type="AlphaFoldDB" id="A0A1I9FZV0"/>
<sequence length="33" mass="3832">MSERIKSNDLAAVPEISLEGRHFRLMKEMNELS</sequence>
<dbReference type="EMBL" id="LN856156">
    <property type="protein sequence ID" value="CDP91276.1"/>
    <property type="molecule type" value="Genomic_DNA"/>
</dbReference>
<reference evidence="1" key="1">
    <citation type="journal article" date="2007" name="Science">
        <title>Draft genome of the filarial nematode parasite Brugia malayi.</title>
        <authorList>
            <person name="Ghedin E."/>
            <person name="Wang S."/>
            <person name="Spiro D."/>
            <person name="Caler E."/>
            <person name="Zhao Q."/>
            <person name="Crabtree J."/>
            <person name="Allen J.E."/>
            <person name="Delcher A.L."/>
            <person name="Guiliano D.B."/>
            <person name="Miranda-Saavedra D."/>
            <person name="Angiuoli S.V."/>
            <person name="Creasy T."/>
            <person name="Amedeo P."/>
            <person name="Haas B."/>
            <person name="El-Sayed N.M."/>
            <person name="Wortman J.R."/>
            <person name="Feldblyum T."/>
            <person name="Tallon L."/>
            <person name="Schatz M."/>
            <person name="Shumway M."/>
            <person name="Koo H."/>
            <person name="Salzberg S.L."/>
            <person name="Schobel S."/>
            <person name="Pertea M."/>
            <person name="Pop M."/>
            <person name="White O."/>
            <person name="Barton G.J."/>
            <person name="Carlow C.K."/>
            <person name="Crawford M.J."/>
            <person name="Daub J."/>
            <person name="Dimmic M.W."/>
            <person name="Estes C.F."/>
            <person name="Foster J.M."/>
            <person name="Ganatra M."/>
            <person name="Gregory W.F."/>
            <person name="Johnson N.M."/>
            <person name="Jin J."/>
            <person name="Komuniecki R."/>
            <person name="Korf I."/>
            <person name="Kumar S."/>
            <person name="Laney S."/>
            <person name="Li B.W."/>
            <person name="Li W."/>
            <person name="Lindblom T.H."/>
            <person name="Lustigman S."/>
            <person name="Ma D."/>
            <person name="Maina C.V."/>
            <person name="Martin D.M."/>
            <person name="McCarter J.P."/>
            <person name="McReynolds L."/>
            <person name="Mitreva M."/>
            <person name="Nutman T.B."/>
            <person name="Parkinson J."/>
            <person name="Peregrin-Alvarez J.M."/>
            <person name="Poole C."/>
            <person name="Ren Q."/>
            <person name="Saunders L."/>
            <person name="Sluder A.E."/>
            <person name="Smith K."/>
            <person name="Stanke M."/>
            <person name="Unnasch T.R."/>
            <person name="Ware J."/>
            <person name="Wei A.D."/>
            <person name="Weil G."/>
            <person name="Williams D.J."/>
            <person name="Zhang Y."/>
            <person name="Williams S.A."/>
            <person name="Fraser-Liggett C."/>
            <person name="Slatko B."/>
            <person name="Blaxter M.L."/>
            <person name="Scott A.L."/>
        </authorList>
    </citation>
    <scope>NUCLEOTIDE SEQUENCE</scope>
    <source>
        <strain evidence="1">FR3</strain>
    </source>
</reference>
<proteinExistence type="predicted"/>
<reference evidence="1" key="2">
    <citation type="submission" date="2012-12" db="EMBL/GenBank/DDBJ databases">
        <authorList>
            <consortium name="WormBase Consortium"/>
            <person name="Ghedin E."/>
            <person name="Paulini M."/>
        </authorList>
    </citation>
    <scope>NUCLEOTIDE SEQUENCE</scope>
    <source>
        <strain evidence="1">FR3</strain>
    </source>
</reference>
<name>A0A1I9FZV0_BRUMA</name>
<accession>A0A1I9FZV0</accession>
<organism evidence="1">
    <name type="scientific">Brugia malayi</name>
    <name type="common">Filarial nematode worm</name>
    <dbReference type="NCBI Taxonomy" id="6279"/>
    <lineage>
        <taxon>Eukaryota</taxon>
        <taxon>Metazoa</taxon>
        <taxon>Ecdysozoa</taxon>
        <taxon>Nematoda</taxon>
        <taxon>Chromadorea</taxon>
        <taxon>Rhabditida</taxon>
        <taxon>Spirurina</taxon>
        <taxon>Spiruromorpha</taxon>
        <taxon>Filarioidea</taxon>
        <taxon>Onchocercidae</taxon>
        <taxon>Brugia</taxon>
    </lineage>
</organism>
<gene>
    <name evidence="1" type="primary">Bm144</name>
    <name evidence="1" type="ORF">BM_Bm144</name>
</gene>
<evidence type="ECO:0000313" key="1">
    <source>
        <dbReference type="EMBL" id="CDP91276.1"/>
    </source>
</evidence>